<dbReference type="Pfam" id="PF01298">
    <property type="entry name" value="TbpB_B_D"/>
    <property type="match status" value="1"/>
</dbReference>
<dbReference type="Gene3D" id="2.40.160.90">
    <property type="match status" value="1"/>
</dbReference>
<protein>
    <submittedName>
        <fullName evidence="4">Protein Ex13L</fullName>
    </submittedName>
</protein>
<dbReference type="EMBL" id="LR134516">
    <property type="protein sequence ID" value="VEJ21925.1"/>
    <property type="molecule type" value="Genomic_DNA"/>
</dbReference>
<feature type="domain" description="Transferrin-binding protein B C-lobe/N-lobe beta-barrel" evidence="3">
    <location>
        <begin position="158"/>
        <end position="269"/>
    </location>
</feature>
<name>A0A1X3CH88_9NEIS</name>
<dbReference type="KEGG" id="nani:NCTC12227_01692"/>
<keyword evidence="2" id="KW-0732">Signal</keyword>
<proteinExistence type="predicted"/>
<feature type="signal peptide" evidence="2">
    <location>
        <begin position="1"/>
        <end position="17"/>
    </location>
</feature>
<reference evidence="4 5" key="1">
    <citation type="submission" date="2018-12" db="EMBL/GenBank/DDBJ databases">
        <authorList>
            <consortium name="Pathogen Informatics"/>
        </authorList>
    </citation>
    <scope>NUCLEOTIDE SEQUENCE [LARGE SCALE GENOMIC DNA]</scope>
    <source>
        <strain evidence="4 5">NCTC12227</strain>
    </source>
</reference>
<comment type="subcellular location">
    <subcellularLocation>
        <location evidence="1">Cell outer membrane</location>
    </subcellularLocation>
</comment>
<evidence type="ECO:0000256" key="2">
    <source>
        <dbReference type="SAM" id="SignalP"/>
    </source>
</evidence>
<evidence type="ECO:0000256" key="1">
    <source>
        <dbReference type="ARBA" id="ARBA00004442"/>
    </source>
</evidence>
<dbReference type="OrthoDB" id="5673741at2"/>
<evidence type="ECO:0000313" key="4">
    <source>
        <dbReference type="EMBL" id="VEJ21925.1"/>
    </source>
</evidence>
<dbReference type="GO" id="GO:0009279">
    <property type="term" value="C:cell outer membrane"/>
    <property type="evidence" value="ECO:0007669"/>
    <property type="project" value="UniProtKB-SubCell"/>
</dbReference>
<dbReference type="STRING" id="326522.BWD08_09790"/>
<dbReference type="InterPro" id="IPR054843">
    <property type="entry name" value="Slam_hemophilin_C"/>
</dbReference>
<dbReference type="PROSITE" id="PS51257">
    <property type="entry name" value="PROKAR_LIPOPROTEIN"/>
    <property type="match status" value="1"/>
</dbReference>
<accession>A0A1X3CH88</accession>
<dbReference type="InterPro" id="IPR001677">
    <property type="entry name" value="TbpB_B_D"/>
</dbReference>
<dbReference type="SUPFAM" id="SSF56925">
    <property type="entry name" value="OMPA-like"/>
    <property type="match status" value="1"/>
</dbReference>
<gene>
    <name evidence="4" type="primary">tbpB_2</name>
    <name evidence="4" type="ORF">NCTC12227_01692</name>
</gene>
<feature type="chain" id="PRO_5030037419" evidence="2">
    <location>
        <begin position="18"/>
        <end position="269"/>
    </location>
</feature>
<dbReference type="NCBIfam" id="NF041636">
    <property type="entry name" value="slam_lipo"/>
    <property type="match status" value="1"/>
</dbReference>
<evidence type="ECO:0000313" key="5">
    <source>
        <dbReference type="Proteomes" id="UP000268229"/>
    </source>
</evidence>
<keyword evidence="5" id="KW-1185">Reference proteome</keyword>
<organism evidence="4 5">
    <name type="scientific">Neisseria animaloris</name>
    <dbReference type="NCBI Taxonomy" id="326522"/>
    <lineage>
        <taxon>Bacteria</taxon>
        <taxon>Pseudomonadati</taxon>
        <taxon>Pseudomonadota</taxon>
        <taxon>Betaproteobacteria</taxon>
        <taxon>Neisseriales</taxon>
        <taxon>Neisseriaceae</taxon>
        <taxon>Neisseria</taxon>
    </lineage>
</organism>
<dbReference type="RefSeq" id="WP_085391103.1">
    <property type="nucleotide sequence ID" value="NZ_LR134440.1"/>
</dbReference>
<dbReference type="InterPro" id="IPR011250">
    <property type="entry name" value="OMP/PagP_B-barrel"/>
</dbReference>
<dbReference type="Proteomes" id="UP000268229">
    <property type="component" value="Chromosome"/>
</dbReference>
<dbReference type="AlphaFoldDB" id="A0A1X3CH88"/>
<evidence type="ECO:0000259" key="3">
    <source>
        <dbReference type="Pfam" id="PF01298"/>
    </source>
</evidence>
<sequence>MKIKRILTACTLVSALAACSGSGGSPNTHPTNTTLQQSLEQMRKQSNKQHQNLTDITGVYQSTSIRVDGSLKRDPIIAPINNIGSVHTLQIGRTVVDLIPAGADETQPVIRHISKNEHLVLGNNLKHAAYGWHTKLEPAGGATGTLFFQGKLTPSDQMPEKGTAVYNGLALYTGKDSVTGNVLAHIEGKSTFNVNFADNTVKGNISANNREFETAHFNADIKGNLFTSREDAANKIDGLFYGPNAAEMAGIFSGQSGTNHFKGVFGAKK</sequence>